<sequence length="58" mass="6784">MVEQHQLSRKEIEVRIEMIRDIMVYCGTVNGLAHPETIKYSQELDHMLNKLEVSKSIV</sequence>
<evidence type="ECO:0000313" key="2">
    <source>
        <dbReference type="Proteomes" id="UP000017170"/>
    </source>
</evidence>
<name>U6SJW2_9BACI</name>
<dbReference type="RefSeq" id="WP_022629300.1">
    <property type="nucleotide sequence ID" value="NZ_ATAE01000042.1"/>
</dbReference>
<dbReference type="InterPro" id="IPR018540">
    <property type="entry name" value="Spo0E-like"/>
</dbReference>
<keyword evidence="2" id="KW-1185">Reference proteome</keyword>
<dbReference type="SUPFAM" id="SSF140500">
    <property type="entry name" value="BAS1536-like"/>
    <property type="match status" value="1"/>
</dbReference>
<dbReference type="Gene3D" id="4.10.280.10">
    <property type="entry name" value="Helix-loop-helix DNA-binding domain"/>
    <property type="match status" value="1"/>
</dbReference>
<evidence type="ECO:0000313" key="1">
    <source>
        <dbReference type="EMBL" id="ERN51848.1"/>
    </source>
</evidence>
<dbReference type="Proteomes" id="UP000017170">
    <property type="component" value="Unassembled WGS sequence"/>
</dbReference>
<dbReference type="GO" id="GO:0043937">
    <property type="term" value="P:regulation of sporulation"/>
    <property type="evidence" value="ECO:0007669"/>
    <property type="project" value="InterPro"/>
</dbReference>
<dbReference type="EMBL" id="ATAE01000042">
    <property type="protein sequence ID" value="ERN51848.1"/>
    <property type="molecule type" value="Genomic_DNA"/>
</dbReference>
<protein>
    <recommendedName>
        <fullName evidence="3">Spo0E like sporulation regulatory protein</fullName>
    </recommendedName>
</protein>
<dbReference type="InterPro" id="IPR036638">
    <property type="entry name" value="HLH_DNA-bd_sf"/>
</dbReference>
<dbReference type="PATRIC" id="fig|1188261.3.peg.3236"/>
<reference evidence="1 2" key="1">
    <citation type="journal article" date="2013" name="Genome Announc.">
        <title>Genome Sequence of the Extreme Obligate Alkaliphile Bacillus marmarensis Strain DSM 21297.</title>
        <authorList>
            <person name="Wernick D.G."/>
            <person name="Choi K.Y."/>
            <person name="Tat C.A."/>
            <person name="Lafontaine Rivera J.G."/>
            <person name="Liao J.C."/>
        </authorList>
    </citation>
    <scope>NUCLEOTIDE SEQUENCE [LARGE SCALE GENOMIC DNA]</scope>
    <source>
        <strain evidence="1 2">DSM 21297</strain>
    </source>
</reference>
<proteinExistence type="predicted"/>
<dbReference type="GO" id="GO:0046983">
    <property type="term" value="F:protein dimerization activity"/>
    <property type="evidence" value="ECO:0007669"/>
    <property type="project" value="InterPro"/>
</dbReference>
<dbReference type="AlphaFoldDB" id="U6SJW2"/>
<gene>
    <name evidence="1" type="ORF">A33I_18730</name>
</gene>
<dbReference type="Pfam" id="PF09388">
    <property type="entry name" value="SpoOE-like"/>
    <property type="match status" value="1"/>
</dbReference>
<organism evidence="1 2">
    <name type="scientific">Alkalihalophilus marmarensis DSM 21297</name>
    <dbReference type="NCBI Taxonomy" id="1188261"/>
    <lineage>
        <taxon>Bacteria</taxon>
        <taxon>Bacillati</taxon>
        <taxon>Bacillota</taxon>
        <taxon>Bacilli</taxon>
        <taxon>Bacillales</taxon>
        <taxon>Bacillaceae</taxon>
        <taxon>Alkalihalophilus</taxon>
    </lineage>
</organism>
<accession>U6SJW2</accession>
<dbReference type="InterPro" id="IPR037208">
    <property type="entry name" value="Spo0E-like_sf"/>
</dbReference>
<comment type="caution">
    <text evidence="1">The sequence shown here is derived from an EMBL/GenBank/DDBJ whole genome shotgun (WGS) entry which is preliminary data.</text>
</comment>
<evidence type="ECO:0008006" key="3">
    <source>
        <dbReference type="Google" id="ProtNLM"/>
    </source>
</evidence>